<comment type="caution">
    <text evidence="3">The sequence shown here is derived from an EMBL/GenBank/DDBJ whole genome shotgun (WGS) entry which is preliminary data.</text>
</comment>
<keyword evidence="2" id="KW-1133">Transmembrane helix</keyword>
<feature type="transmembrane region" description="Helical" evidence="2">
    <location>
        <begin position="304"/>
        <end position="326"/>
    </location>
</feature>
<organism evidence="3 4">
    <name type="scientific">Kitasatospora saccharophila</name>
    <dbReference type="NCBI Taxonomy" id="407973"/>
    <lineage>
        <taxon>Bacteria</taxon>
        <taxon>Bacillati</taxon>
        <taxon>Actinomycetota</taxon>
        <taxon>Actinomycetes</taxon>
        <taxon>Kitasatosporales</taxon>
        <taxon>Streptomycetaceae</taxon>
        <taxon>Kitasatospora</taxon>
    </lineage>
</organism>
<keyword evidence="2" id="KW-0812">Transmembrane</keyword>
<feature type="transmembrane region" description="Helical" evidence="2">
    <location>
        <begin position="218"/>
        <end position="242"/>
    </location>
</feature>
<feature type="transmembrane region" description="Helical" evidence="2">
    <location>
        <begin position="31"/>
        <end position="52"/>
    </location>
</feature>
<dbReference type="RefSeq" id="WP_344553687.1">
    <property type="nucleotide sequence ID" value="NZ_BAAANS010000026.1"/>
</dbReference>
<feature type="transmembrane region" description="Helical" evidence="2">
    <location>
        <begin position="263"/>
        <end position="284"/>
    </location>
</feature>
<protein>
    <submittedName>
        <fullName evidence="3">Uncharacterized protein</fullName>
    </submittedName>
</protein>
<name>A0ABN2X3J3_9ACTN</name>
<evidence type="ECO:0000313" key="3">
    <source>
        <dbReference type="EMBL" id="GAA2103968.1"/>
    </source>
</evidence>
<gene>
    <name evidence="3" type="ORF">GCM10009759_39840</name>
</gene>
<sequence length="340" mass="35142">MTGTEAPDRTGGADGTAAPHPERAPGWARRAAPAALVAALGYGLLQTWWALGHAPSFGRFGTDLLLFPSWAAVALCAAAAGLALGLHRATGPRAPLFAGAAAVSAALLLGCPFLLLDVVGRLLPGLHIPFSAAGSASRVCCCAVSVLLAAAAVAHRRRHRGDCPRCGRTGERLVHDPSARLPRWARWAAYGAVASCWLRIGAQYGLGFGGPGRAGAAGALSLAAFEAGFLLAGTVLPLALVHRWGRVLPRRLPLLGGRRVPRPLLLGPAAAVSVGLLVYFGVGIGQLVGETVHPVEHPGALPLSFLWVAMPAYWLWGLGLGLAALAHHRATRRPCRGCGR</sequence>
<keyword evidence="4" id="KW-1185">Reference proteome</keyword>
<dbReference type="Proteomes" id="UP001500897">
    <property type="component" value="Unassembled WGS sequence"/>
</dbReference>
<keyword evidence="2" id="KW-0472">Membrane</keyword>
<feature type="transmembrane region" description="Helical" evidence="2">
    <location>
        <begin position="136"/>
        <end position="155"/>
    </location>
</feature>
<feature type="transmembrane region" description="Helical" evidence="2">
    <location>
        <begin position="96"/>
        <end position="116"/>
    </location>
</feature>
<evidence type="ECO:0000256" key="2">
    <source>
        <dbReference type="SAM" id="Phobius"/>
    </source>
</evidence>
<evidence type="ECO:0000313" key="4">
    <source>
        <dbReference type="Proteomes" id="UP001500897"/>
    </source>
</evidence>
<evidence type="ECO:0000256" key="1">
    <source>
        <dbReference type="SAM" id="MobiDB-lite"/>
    </source>
</evidence>
<reference evidence="3 4" key="1">
    <citation type="journal article" date="2019" name="Int. J. Syst. Evol. Microbiol.">
        <title>The Global Catalogue of Microorganisms (GCM) 10K type strain sequencing project: providing services to taxonomists for standard genome sequencing and annotation.</title>
        <authorList>
            <consortium name="The Broad Institute Genomics Platform"/>
            <consortium name="The Broad Institute Genome Sequencing Center for Infectious Disease"/>
            <person name="Wu L."/>
            <person name="Ma J."/>
        </authorList>
    </citation>
    <scope>NUCLEOTIDE SEQUENCE [LARGE SCALE GENOMIC DNA]</scope>
    <source>
        <strain evidence="3 4">JCM 14559</strain>
    </source>
</reference>
<dbReference type="EMBL" id="BAAANS010000026">
    <property type="protein sequence ID" value="GAA2103968.1"/>
    <property type="molecule type" value="Genomic_DNA"/>
</dbReference>
<feature type="transmembrane region" description="Helical" evidence="2">
    <location>
        <begin position="64"/>
        <end position="84"/>
    </location>
</feature>
<feature type="region of interest" description="Disordered" evidence="1">
    <location>
        <begin position="1"/>
        <end position="25"/>
    </location>
</feature>
<accession>A0ABN2X3J3</accession>
<feature type="transmembrane region" description="Helical" evidence="2">
    <location>
        <begin position="187"/>
        <end position="206"/>
    </location>
</feature>
<proteinExistence type="predicted"/>